<comment type="caution">
    <text evidence="13">The sequence shown here is derived from an EMBL/GenBank/DDBJ whole genome shotgun (WGS) entry which is preliminary data.</text>
</comment>
<evidence type="ECO:0000256" key="9">
    <source>
        <dbReference type="ARBA" id="ARBA00022748"/>
    </source>
</evidence>
<evidence type="ECO:0000256" key="2">
    <source>
        <dbReference type="ARBA" id="ARBA00004377"/>
    </source>
</evidence>
<evidence type="ECO:0000256" key="12">
    <source>
        <dbReference type="RuleBase" id="RU363101"/>
    </source>
</evidence>
<keyword evidence="14" id="KW-1185">Reference proteome</keyword>
<name>A0ABT3T524_9GAMM</name>
<comment type="similarity">
    <text evidence="3 12">Belongs to the CcmD/CycX/HelD family.</text>
</comment>
<evidence type="ECO:0000313" key="13">
    <source>
        <dbReference type="EMBL" id="MCX2976589.1"/>
    </source>
</evidence>
<keyword evidence="8 12" id="KW-0812">Transmembrane</keyword>
<dbReference type="InterPro" id="IPR007078">
    <property type="entry name" value="Haem_export_protD_CcmD"/>
</dbReference>
<keyword evidence="6 12" id="KW-1003">Cell membrane</keyword>
<reference evidence="13" key="1">
    <citation type="submission" date="2019-02" db="EMBL/GenBank/DDBJ databases">
        <authorList>
            <person name="Li S.-H."/>
        </authorList>
    </citation>
    <scope>NUCLEOTIDE SEQUENCE</scope>
    <source>
        <strain evidence="13">IMCC11814</strain>
    </source>
</reference>
<dbReference type="Proteomes" id="UP001143304">
    <property type="component" value="Unassembled WGS sequence"/>
</dbReference>
<dbReference type="PANTHER" id="PTHR37531">
    <property type="entry name" value="HEME EXPORTER PROTEIN D"/>
    <property type="match status" value="1"/>
</dbReference>
<protein>
    <recommendedName>
        <fullName evidence="4 12">Heme exporter protein D</fullName>
    </recommendedName>
</protein>
<gene>
    <name evidence="13" type="primary">ccmD</name>
    <name evidence="13" type="ORF">EYC82_04410</name>
</gene>
<evidence type="ECO:0000256" key="11">
    <source>
        <dbReference type="ARBA" id="ARBA00023136"/>
    </source>
</evidence>
<proteinExistence type="inferred from homology"/>
<comment type="subcellular location">
    <subcellularLocation>
        <location evidence="2 12">Cell inner membrane</location>
        <topology evidence="2 12">Single-pass membrane protein</topology>
    </subcellularLocation>
</comment>
<accession>A0ABT3T524</accession>
<dbReference type="RefSeq" id="WP_279248332.1">
    <property type="nucleotide sequence ID" value="NZ_SHNO01000001.1"/>
</dbReference>
<evidence type="ECO:0000256" key="5">
    <source>
        <dbReference type="ARBA" id="ARBA00022448"/>
    </source>
</evidence>
<evidence type="ECO:0000313" key="14">
    <source>
        <dbReference type="Proteomes" id="UP001143304"/>
    </source>
</evidence>
<evidence type="ECO:0000256" key="10">
    <source>
        <dbReference type="ARBA" id="ARBA00022989"/>
    </source>
</evidence>
<evidence type="ECO:0000256" key="4">
    <source>
        <dbReference type="ARBA" id="ARBA00016461"/>
    </source>
</evidence>
<dbReference type="InterPro" id="IPR052075">
    <property type="entry name" value="Heme_exporter_D"/>
</dbReference>
<feature type="transmembrane region" description="Helical" evidence="12">
    <location>
        <begin position="20"/>
        <end position="39"/>
    </location>
</feature>
<keyword evidence="11 12" id="KW-0472">Membrane</keyword>
<dbReference type="PANTHER" id="PTHR37531:SF1">
    <property type="entry name" value="HEME EXPORTER PROTEIN D"/>
    <property type="match status" value="1"/>
</dbReference>
<comment type="function">
    <text evidence="1 12">Required for the export of heme to the periplasm for the biogenesis of c-type cytochromes.</text>
</comment>
<dbReference type="EMBL" id="SHNO01000001">
    <property type="protein sequence ID" value="MCX2976589.1"/>
    <property type="molecule type" value="Genomic_DNA"/>
</dbReference>
<keyword evidence="10 12" id="KW-1133">Transmembrane helix</keyword>
<organism evidence="13 14">
    <name type="scientific">Candidatus Marimicrobium litorale</name>
    <dbReference type="NCBI Taxonomy" id="2518991"/>
    <lineage>
        <taxon>Bacteria</taxon>
        <taxon>Pseudomonadati</taxon>
        <taxon>Pseudomonadota</taxon>
        <taxon>Gammaproteobacteria</taxon>
        <taxon>Cellvibrionales</taxon>
        <taxon>Halieaceae</taxon>
        <taxon>Marimicrobium</taxon>
    </lineage>
</organism>
<evidence type="ECO:0000256" key="7">
    <source>
        <dbReference type="ARBA" id="ARBA00022519"/>
    </source>
</evidence>
<keyword evidence="9 12" id="KW-0201">Cytochrome c-type biogenesis</keyword>
<keyword evidence="5 12" id="KW-0813">Transport</keyword>
<dbReference type="NCBIfam" id="TIGR03141">
    <property type="entry name" value="cytochro_ccmD"/>
    <property type="match status" value="1"/>
</dbReference>
<evidence type="ECO:0000256" key="8">
    <source>
        <dbReference type="ARBA" id="ARBA00022692"/>
    </source>
</evidence>
<evidence type="ECO:0000256" key="3">
    <source>
        <dbReference type="ARBA" id="ARBA00008741"/>
    </source>
</evidence>
<dbReference type="Pfam" id="PF04995">
    <property type="entry name" value="CcmD"/>
    <property type="match status" value="1"/>
</dbReference>
<evidence type="ECO:0000256" key="1">
    <source>
        <dbReference type="ARBA" id="ARBA00002442"/>
    </source>
</evidence>
<sequence>MYFDSVQSALSMDGHGSFVWVAYLVTLLIVSAILLLPTLRRRRLLHRVATELARQESGHANREGPR</sequence>
<keyword evidence="7 12" id="KW-0997">Cell inner membrane</keyword>
<evidence type="ECO:0000256" key="6">
    <source>
        <dbReference type="ARBA" id="ARBA00022475"/>
    </source>
</evidence>